<dbReference type="CDD" id="cd00383">
    <property type="entry name" value="trans_reg_C"/>
    <property type="match status" value="1"/>
</dbReference>
<sequence>MRRILIIEDDKLIAELERDYLEASGFKTEIAFNGEDGLNFALNKEFDLILLDLMLPSKDGFQLCKEIRSNKEIPILMVTAKKDSVDKIKGFNIGADDYIVKPFDPSELVARVNAHLSRYDRLTSIGKKDNIGNGVMVFKRLKILKRERRVYVADKEVKLANKEFELLLFLATNPNIVFSKTILLDRIWGMDSFADVATVTVHINRIRDKIEEDSSNPQFIETVWGAGYRFKL</sequence>
<protein>
    <recommendedName>
        <fullName evidence="1">Stage 0 sporulation protein A homolog</fullName>
    </recommendedName>
</protein>
<dbReference type="SUPFAM" id="SSF46894">
    <property type="entry name" value="C-terminal effector domain of the bipartite response regulators"/>
    <property type="match status" value="1"/>
</dbReference>
<evidence type="ECO:0000259" key="10">
    <source>
        <dbReference type="PROSITE" id="PS50110"/>
    </source>
</evidence>
<dbReference type="EMBL" id="MWMH01000005">
    <property type="protein sequence ID" value="OOP72591.1"/>
    <property type="molecule type" value="Genomic_DNA"/>
</dbReference>
<keyword evidence="6" id="KW-0804">Transcription</keyword>
<dbReference type="InterPro" id="IPR011006">
    <property type="entry name" value="CheY-like_superfamily"/>
</dbReference>
<evidence type="ECO:0000256" key="7">
    <source>
        <dbReference type="ARBA" id="ARBA00024867"/>
    </source>
</evidence>
<keyword evidence="2 8" id="KW-0597">Phosphoprotein</keyword>
<dbReference type="PROSITE" id="PS50110">
    <property type="entry name" value="RESPONSE_REGULATORY"/>
    <property type="match status" value="1"/>
</dbReference>
<feature type="DNA-binding region" description="OmpR/PhoB-type" evidence="9">
    <location>
        <begin position="133"/>
        <end position="232"/>
    </location>
</feature>
<gene>
    <name evidence="12" type="ORF">CBEIBR21_16835</name>
</gene>
<dbReference type="GO" id="GO:0000156">
    <property type="term" value="F:phosphorelay response regulator activity"/>
    <property type="evidence" value="ECO:0007669"/>
    <property type="project" value="TreeGrafter"/>
</dbReference>
<dbReference type="AlphaFoldDB" id="A0A1S9N5D1"/>
<accession>A0A1S9N5D1</accession>
<dbReference type="PANTHER" id="PTHR48111">
    <property type="entry name" value="REGULATOR OF RPOS"/>
    <property type="match status" value="1"/>
</dbReference>
<dbReference type="SMART" id="SM00448">
    <property type="entry name" value="REC"/>
    <property type="match status" value="1"/>
</dbReference>
<evidence type="ECO:0000313" key="13">
    <source>
        <dbReference type="Proteomes" id="UP000190959"/>
    </source>
</evidence>
<dbReference type="Proteomes" id="UP000190959">
    <property type="component" value="Unassembled WGS sequence"/>
</dbReference>
<evidence type="ECO:0000256" key="3">
    <source>
        <dbReference type="ARBA" id="ARBA00023012"/>
    </source>
</evidence>
<evidence type="ECO:0000256" key="2">
    <source>
        <dbReference type="ARBA" id="ARBA00022553"/>
    </source>
</evidence>
<dbReference type="CDD" id="cd17574">
    <property type="entry name" value="REC_OmpR"/>
    <property type="match status" value="1"/>
</dbReference>
<evidence type="ECO:0000256" key="4">
    <source>
        <dbReference type="ARBA" id="ARBA00023015"/>
    </source>
</evidence>
<dbReference type="Pfam" id="PF00072">
    <property type="entry name" value="Response_reg"/>
    <property type="match status" value="1"/>
</dbReference>
<comment type="caution">
    <text evidence="12">The sequence shown here is derived from an EMBL/GenBank/DDBJ whole genome shotgun (WGS) entry which is preliminary data.</text>
</comment>
<evidence type="ECO:0000256" key="1">
    <source>
        <dbReference type="ARBA" id="ARBA00018672"/>
    </source>
</evidence>
<dbReference type="FunFam" id="3.40.50.2300:FF:000001">
    <property type="entry name" value="DNA-binding response regulator PhoB"/>
    <property type="match status" value="1"/>
</dbReference>
<feature type="domain" description="OmpR/PhoB-type" evidence="11">
    <location>
        <begin position="133"/>
        <end position="232"/>
    </location>
</feature>
<proteinExistence type="predicted"/>
<evidence type="ECO:0000256" key="8">
    <source>
        <dbReference type="PROSITE-ProRule" id="PRU00169"/>
    </source>
</evidence>
<dbReference type="Gene3D" id="6.10.250.690">
    <property type="match status" value="1"/>
</dbReference>
<dbReference type="Pfam" id="PF00486">
    <property type="entry name" value="Trans_reg_C"/>
    <property type="match status" value="1"/>
</dbReference>
<dbReference type="SUPFAM" id="SSF52172">
    <property type="entry name" value="CheY-like"/>
    <property type="match status" value="1"/>
</dbReference>
<evidence type="ECO:0000256" key="9">
    <source>
        <dbReference type="PROSITE-ProRule" id="PRU01091"/>
    </source>
</evidence>
<dbReference type="PANTHER" id="PTHR48111:SF26">
    <property type="entry name" value="STAGE 0 SPORULATION PROTEIN A HOMOLOG"/>
    <property type="match status" value="1"/>
</dbReference>
<dbReference type="Gene3D" id="1.10.10.10">
    <property type="entry name" value="Winged helix-like DNA-binding domain superfamily/Winged helix DNA-binding domain"/>
    <property type="match status" value="1"/>
</dbReference>
<dbReference type="SMART" id="SM00862">
    <property type="entry name" value="Trans_reg_C"/>
    <property type="match status" value="1"/>
</dbReference>
<evidence type="ECO:0000313" key="12">
    <source>
        <dbReference type="EMBL" id="OOP72591.1"/>
    </source>
</evidence>
<dbReference type="InterPro" id="IPR001867">
    <property type="entry name" value="OmpR/PhoB-type_DNA-bd"/>
</dbReference>
<dbReference type="GO" id="GO:0005829">
    <property type="term" value="C:cytosol"/>
    <property type="evidence" value="ECO:0007669"/>
    <property type="project" value="TreeGrafter"/>
</dbReference>
<organism evidence="12 13">
    <name type="scientific">Clostridium beijerinckii</name>
    <name type="common">Clostridium MP</name>
    <dbReference type="NCBI Taxonomy" id="1520"/>
    <lineage>
        <taxon>Bacteria</taxon>
        <taxon>Bacillati</taxon>
        <taxon>Bacillota</taxon>
        <taxon>Clostridia</taxon>
        <taxon>Eubacteriales</taxon>
        <taxon>Clostridiaceae</taxon>
        <taxon>Clostridium</taxon>
    </lineage>
</organism>
<dbReference type="GO" id="GO:0000976">
    <property type="term" value="F:transcription cis-regulatory region binding"/>
    <property type="evidence" value="ECO:0007669"/>
    <property type="project" value="TreeGrafter"/>
</dbReference>
<feature type="domain" description="Response regulatory" evidence="10">
    <location>
        <begin position="3"/>
        <end position="116"/>
    </location>
</feature>
<dbReference type="GO" id="GO:0006355">
    <property type="term" value="P:regulation of DNA-templated transcription"/>
    <property type="evidence" value="ECO:0007669"/>
    <property type="project" value="InterPro"/>
</dbReference>
<name>A0A1S9N5D1_CLOBE</name>
<dbReference type="InterPro" id="IPR016032">
    <property type="entry name" value="Sig_transdc_resp-reg_C-effctor"/>
</dbReference>
<feature type="modified residue" description="4-aspartylphosphate" evidence="8">
    <location>
        <position position="52"/>
    </location>
</feature>
<evidence type="ECO:0000259" key="11">
    <source>
        <dbReference type="PROSITE" id="PS51755"/>
    </source>
</evidence>
<comment type="function">
    <text evidence="7">May play the central regulatory role in sporulation. It may be an element of the effector pathway responsible for the activation of sporulation genes in response to nutritional stress. Spo0A may act in concert with spo0H (a sigma factor) to control the expression of some genes that are critical to the sporulation process.</text>
</comment>
<dbReference type="RefSeq" id="WP_078116369.1">
    <property type="nucleotide sequence ID" value="NZ_CP144906.1"/>
</dbReference>
<dbReference type="InterPro" id="IPR039420">
    <property type="entry name" value="WalR-like"/>
</dbReference>
<dbReference type="PROSITE" id="PS51755">
    <property type="entry name" value="OMPR_PHOB"/>
    <property type="match status" value="1"/>
</dbReference>
<keyword evidence="4" id="KW-0805">Transcription regulation</keyword>
<evidence type="ECO:0000256" key="5">
    <source>
        <dbReference type="ARBA" id="ARBA00023125"/>
    </source>
</evidence>
<keyword evidence="5 9" id="KW-0238">DNA-binding</keyword>
<dbReference type="FunFam" id="1.10.10.10:FF:000018">
    <property type="entry name" value="DNA-binding response regulator ResD"/>
    <property type="match status" value="1"/>
</dbReference>
<reference evidence="12 13" key="1">
    <citation type="submission" date="2017-02" db="EMBL/GenBank/DDBJ databases">
        <title>Genome sequence of Clostridium beijerinckii Br21.</title>
        <authorList>
            <person name="Fonseca B.C."/>
            <person name="Guazzaroni M.E."/>
            <person name="Riano-Pachon D.M."/>
            <person name="Reginatto V."/>
        </authorList>
    </citation>
    <scope>NUCLEOTIDE SEQUENCE [LARGE SCALE GENOMIC DNA]</scope>
    <source>
        <strain evidence="12 13">Br21</strain>
    </source>
</reference>
<dbReference type="InterPro" id="IPR036388">
    <property type="entry name" value="WH-like_DNA-bd_sf"/>
</dbReference>
<evidence type="ECO:0000256" key="6">
    <source>
        <dbReference type="ARBA" id="ARBA00023163"/>
    </source>
</evidence>
<dbReference type="GO" id="GO:0032993">
    <property type="term" value="C:protein-DNA complex"/>
    <property type="evidence" value="ECO:0007669"/>
    <property type="project" value="TreeGrafter"/>
</dbReference>
<dbReference type="Gene3D" id="3.40.50.2300">
    <property type="match status" value="1"/>
</dbReference>
<dbReference type="InterPro" id="IPR001789">
    <property type="entry name" value="Sig_transdc_resp-reg_receiver"/>
</dbReference>
<keyword evidence="3" id="KW-0902">Two-component regulatory system</keyword>